<dbReference type="EMBL" id="OZ034819">
    <property type="protein sequence ID" value="CAL1392869.1"/>
    <property type="molecule type" value="Genomic_DNA"/>
</dbReference>
<organism evidence="9 10">
    <name type="scientific">Linum trigynum</name>
    <dbReference type="NCBI Taxonomy" id="586398"/>
    <lineage>
        <taxon>Eukaryota</taxon>
        <taxon>Viridiplantae</taxon>
        <taxon>Streptophyta</taxon>
        <taxon>Embryophyta</taxon>
        <taxon>Tracheophyta</taxon>
        <taxon>Spermatophyta</taxon>
        <taxon>Magnoliopsida</taxon>
        <taxon>eudicotyledons</taxon>
        <taxon>Gunneridae</taxon>
        <taxon>Pentapetalae</taxon>
        <taxon>rosids</taxon>
        <taxon>fabids</taxon>
        <taxon>Malpighiales</taxon>
        <taxon>Linaceae</taxon>
        <taxon>Linum</taxon>
    </lineage>
</organism>
<dbReference type="Gene3D" id="3.80.10.10">
    <property type="entry name" value="Ribonuclease Inhibitor"/>
    <property type="match status" value="3"/>
</dbReference>
<dbReference type="InterPro" id="IPR052595">
    <property type="entry name" value="LRRC69/RLP"/>
</dbReference>
<name>A0AAV2F3Z2_9ROSI</name>
<evidence type="ECO:0000313" key="10">
    <source>
        <dbReference type="Proteomes" id="UP001497516"/>
    </source>
</evidence>
<protein>
    <recommendedName>
        <fullName evidence="8">Disease resistance R13L4/SHOC-2-like LRR domain-containing protein</fullName>
    </recommendedName>
</protein>
<dbReference type="GO" id="GO:0051707">
    <property type="term" value="P:response to other organism"/>
    <property type="evidence" value="ECO:0007669"/>
    <property type="project" value="UniProtKB-ARBA"/>
</dbReference>
<dbReference type="Pfam" id="PF00560">
    <property type="entry name" value="LRR_1"/>
    <property type="match status" value="1"/>
</dbReference>
<dbReference type="SUPFAM" id="SSF52058">
    <property type="entry name" value="L domain-like"/>
    <property type="match status" value="1"/>
</dbReference>
<dbReference type="PANTHER" id="PTHR48057:SF29">
    <property type="entry name" value="OS02G0609900 PROTEIN"/>
    <property type="match status" value="1"/>
</dbReference>
<evidence type="ECO:0000256" key="6">
    <source>
        <dbReference type="ARBA" id="ARBA00023136"/>
    </source>
</evidence>
<evidence type="ECO:0000256" key="4">
    <source>
        <dbReference type="ARBA" id="ARBA00022729"/>
    </source>
</evidence>
<dbReference type="FunFam" id="3.80.10.10:FF:000375">
    <property type="entry name" value="Piriformospora indica-insensitive protein 2"/>
    <property type="match status" value="1"/>
</dbReference>
<evidence type="ECO:0000256" key="7">
    <source>
        <dbReference type="SAM" id="SignalP"/>
    </source>
</evidence>
<proteinExistence type="predicted"/>
<keyword evidence="5" id="KW-0677">Repeat</keyword>
<keyword evidence="2" id="KW-1003">Cell membrane</keyword>
<evidence type="ECO:0000256" key="3">
    <source>
        <dbReference type="ARBA" id="ARBA00022614"/>
    </source>
</evidence>
<dbReference type="Proteomes" id="UP001497516">
    <property type="component" value="Chromosome 6"/>
</dbReference>
<feature type="chain" id="PRO_5043472153" description="Disease resistance R13L4/SHOC-2-like LRR domain-containing protein" evidence="7">
    <location>
        <begin position="29"/>
        <end position="500"/>
    </location>
</feature>
<dbReference type="InterPro" id="IPR032675">
    <property type="entry name" value="LRR_dom_sf"/>
</dbReference>
<evidence type="ECO:0000256" key="2">
    <source>
        <dbReference type="ARBA" id="ARBA00022475"/>
    </source>
</evidence>
<comment type="subcellular location">
    <subcellularLocation>
        <location evidence="1">Cell membrane</location>
    </subcellularLocation>
</comment>
<dbReference type="GO" id="GO:0005886">
    <property type="term" value="C:plasma membrane"/>
    <property type="evidence" value="ECO:0007669"/>
    <property type="project" value="UniProtKB-SubCell"/>
</dbReference>
<sequence>MRSTLFSFNTRHFLVVVCTLYLTICCNGEPVSVAAGDSSSDDGGGGAPMESGEKAALFSAIQGFVGNLWNGSDLYPDPCGWSPIQGVSCDIFNGLWYVTELSIGPVHDNSLGCGPKVEFRPQLFQLKHLKSLSFFNCFIKHPVSIPPNNWGNLGSTLQVLEFRSNPGLTGQVPTSLASLVNLQSLVLIENGLTGGLPANIGNLANLKRLVLAGNRFSGRIPENYGLLSKMLILDLSRNQLSGPLPSTFGGLTSLLKLDLSNNQLQGNLPSVIGNLKNLTLLDLRNNKFSGGLTKSLEGLTSLEEMALSSNPLGGDLMGLQWHKLQNLVVLDLSNVGLAGLVPNSVAELKRLRFLGLSDNNLTGKLLPELATLPCLSALYLNGNNLTGDIQFPDVFMGKLRRRFGAWGNPNLCYPLEMVSPSNAPYGVKPCQLGEEDDEQVKLLKLNANSKWEKRGNTNVGQKDSGGLIMASWGSPSLAICGVWWVLLVEIVVVVLCSGSC</sequence>
<evidence type="ECO:0000259" key="8">
    <source>
        <dbReference type="Pfam" id="PF23598"/>
    </source>
</evidence>
<reference evidence="9 10" key="1">
    <citation type="submission" date="2024-04" db="EMBL/GenBank/DDBJ databases">
        <authorList>
            <person name="Fracassetti M."/>
        </authorList>
    </citation>
    <scope>NUCLEOTIDE SEQUENCE [LARGE SCALE GENOMIC DNA]</scope>
</reference>
<evidence type="ECO:0000256" key="5">
    <source>
        <dbReference type="ARBA" id="ARBA00022737"/>
    </source>
</evidence>
<feature type="signal peptide" evidence="7">
    <location>
        <begin position="1"/>
        <end position="28"/>
    </location>
</feature>
<accession>A0AAV2F3Z2</accession>
<keyword evidence="6" id="KW-0472">Membrane</keyword>
<keyword evidence="4 7" id="KW-0732">Signal</keyword>
<dbReference type="AlphaFoldDB" id="A0AAV2F3Z2"/>
<feature type="domain" description="Disease resistance R13L4/SHOC-2-like LRR" evidence="8">
    <location>
        <begin position="199"/>
        <end position="308"/>
    </location>
</feature>
<dbReference type="InterPro" id="IPR055414">
    <property type="entry name" value="LRR_R13L4/SHOC2-like"/>
</dbReference>
<dbReference type="InterPro" id="IPR003591">
    <property type="entry name" value="Leu-rich_rpt_typical-subtyp"/>
</dbReference>
<gene>
    <name evidence="9" type="ORF">LTRI10_LOCUS33485</name>
</gene>
<dbReference type="FunFam" id="3.80.10.10:FF:000299">
    <property type="entry name" value="Piriformospora indica-insensitive protein 2"/>
    <property type="match status" value="1"/>
</dbReference>
<evidence type="ECO:0000313" key="9">
    <source>
        <dbReference type="EMBL" id="CAL1392869.1"/>
    </source>
</evidence>
<evidence type="ECO:0000256" key="1">
    <source>
        <dbReference type="ARBA" id="ARBA00004236"/>
    </source>
</evidence>
<dbReference type="InterPro" id="IPR001611">
    <property type="entry name" value="Leu-rich_rpt"/>
</dbReference>
<dbReference type="FunFam" id="3.80.10.10:FF:000269">
    <property type="entry name" value="Piriformospora indica-insensitive protein 2"/>
    <property type="match status" value="1"/>
</dbReference>
<dbReference type="PRINTS" id="PR00019">
    <property type="entry name" value="LEURICHRPT"/>
</dbReference>
<dbReference type="Pfam" id="PF23598">
    <property type="entry name" value="LRR_14"/>
    <property type="match status" value="1"/>
</dbReference>
<keyword evidence="10" id="KW-1185">Reference proteome</keyword>
<dbReference type="SMART" id="SM00369">
    <property type="entry name" value="LRR_TYP"/>
    <property type="match status" value="6"/>
</dbReference>
<dbReference type="PANTHER" id="PTHR48057">
    <property type="entry name" value="LEUCINE-RICH REPEAT SERINE/THREONINE-PROTEIN KINASE 1"/>
    <property type="match status" value="1"/>
</dbReference>
<keyword evidence="3" id="KW-0433">Leucine-rich repeat</keyword>